<sequence>MSTPRQNTYRSMLRDTVEAIAQVEASLLPNDDRARVLQARITHIQERLNVGGSEAEFYDTLLYALGDMKLVGEQLPPLSIARTTLQIQIEAVEGVLTDDEGRGQKS</sequence>
<reference evidence="1 2" key="1">
    <citation type="submission" date="2018-07" db="EMBL/GenBank/DDBJ databases">
        <title>Giant CbK-like Caulobacter bacteriophages have genetically divergent genomes.</title>
        <authorList>
            <person name="Wilson K.M."/>
            <person name="Ely B."/>
        </authorList>
    </citation>
    <scope>NUCLEOTIDE SEQUENCE [LARGE SCALE GENOMIC DNA]</scope>
</reference>
<gene>
    <name evidence="1" type="ORF">CcrBL10_gp171c</name>
</gene>
<accession>A0A385EBL5</accession>
<dbReference type="EMBL" id="MH588544">
    <property type="protein sequence ID" value="AXQ68375.1"/>
    <property type="molecule type" value="Genomic_DNA"/>
</dbReference>
<name>A0A385EBL5_9CAUD</name>
<keyword evidence="2" id="KW-1185">Reference proteome</keyword>
<evidence type="ECO:0000313" key="1">
    <source>
        <dbReference type="EMBL" id="AXQ68375.1"/>
    </source>
</evidence>
<evidence type="ECO:0000313" key="2">
    <source>
        <dbReference type="Proteomes" id="UP000258997"/>
    </source>
</evidence>
<protein>
    <submittedName>
        <fullName evidence="1">Uncharacterized protein</fullName>
    </submittedName>
</protein>
<dbReference type="Proteomes" id="UP000258997">
    <property type="component" value="Segment"/>
</dbReference>
<proteinExistence type="predicted"/>
<organism evidence="1 2">
    <name type="scientific">Caulobacter phage CcrBL10</name>
    <dbReference type="NCBI Taxonomy" id="2283269"/>
    <lineage>
        <taxon>Viruses</taxon>
        <taxon>Duplodnaviria</taxon>
        <taxon>Heunggongvirae</taxon>
        <taxon>Uroviricota</taxon>
        <taxon>Caudoviricetes</taxon>
        <taxon>Jeanschmidtviridae</taxon>
        <taxon>Poindextervirus</taxon>
        <taxon>Poindextervirus BL10</taxon>
    </lineage>
</organism>